<proteinExistence type="predicted"/>
<dbReference type="InterPro" id="IPR016047">
    <property type="entry name" value="M23ase_b-sheet_dom"/>
</dbReference>
<organism evidence="2 3">
    <name type="scientific">Alkaliphilus peptidifermentans DSM 18978</name>
    <dbReference type="NCBI Taxonomy" id="1120976"/>
    <lineage>
        <taxon>Bacteria</taxon>
        <taxon>Bacillati</taxon>
        <taxon>Bacillota</taxon>
        <taxon>Clostridia</taxon>
        <taxon>Peptostreptococcales</taxon>
        <taxon>Natronincolaceae</taxon>
        <taxon>Alkaliphilus</taxon>
    </lineage>
</organism>
<protein>
    <submittedName>
        <fullName evidence="2">Peptidase family M23</fullName>
    </submittedName>
</protein>
<dbReference type="STRING" id="1120976.SAMN03080606_01307"/>
<dbReference type="Proteomes" id="UP000198636">
    <property type="component" value="Unassembled WGS sequence"/>
</dbReference>
<dbReference type="AlphaFoldDB" id="A0A1G5F1U4"/>
<dbReference type="RefSeq" id="WP_091541349.1">
    <property type="nucleotide sequence ID" value="NZ_FMUS01000006.1"/>
</dbReference>
<dbReference type="InterPro" id="IPR011055">
    <property type="entry name" value="Dup_hybrid_motif"/>
</dbReference>
<accession>A0A1G5F1U4</accession>
<name>A0A1G5F1U4_9FIRM</name>
<evidence type="ECO:0000313" key="3">
    <source>
        <dbReference type="Proteomes" id="UP000198636"/>
    </source>
</evidence>
<dbReference type="Pfam" id="PF01551">
    <property type="entry name" value="Peptidase_M23"/>
    <property type="match status" value="1"/>
</dbReference>
<dbReference type="PANTHER" id="PTHR21666">
    <property type="entry name" value="PEPTIDASE-RELATED"/>
    <property type="match status" value="1"/>
</dbReference>
<evidence type="ECO:0000259" key="1">
    <source>
        <dbReference type="Pfam" id="PF01551"/>
    </source>
</evidence>
<dbReference type="InterPro" id="IPR050570">
    <property type="entry name" value="Cell_wall_metabolism_enzyme"/>
</dbReference>
<dbReference type="OrthoDB" id="9801106at2"/>
<keyword evidence="3" id="KW-1185">Reference proteome</keyword>
<dbReference type="CDD" id="cd12797">
    <property type="entry name" value="M23_peptidase"/>
    <property type="match status" value="1"/>
</dbReference>
<evidence type="ECO:0000313" key="2">
    <source>
        <dbReference type="EMBL" id="SCY33081.1"/>
    </source>
</evidence>
<feature type="domain" description="M23ase beta-sheet core" evidence="1">
    <location>
        <begin position="428"/>
        <end position="522"/>
    </location>
</feature>
<reference evidence="2 3" key="1">
    <citation type="submission" date="2016-10" db="EMBL/GenBank/DDBJ databases">
        <authorList>
            <person name="de Groot N.N."/>
        </authorList>
    </citation>
    <scope>NUCLEOTIDE SEQUENCE [LARGE SCALE GENOMIC DNA]</scope>
    <source>
        <strain evidence="2 3">DSM 18978</strain>
    </source>
</reference>
<gene>
    <name evidence="2" type="ORF">SAMN03080606_01307</name>
</gene>
<sequence length="532" mass="60389">MKKRQFIILILLLSTISTAYYYFSNKELSADQITLINVYKFDNELVTSFNSVEDISEIDVIASLINSSLKTKEIVNAELDQRLEITINNRILYYDLFVDFDNQELYILKNGKGDFLKTSNASMQEFLLINGLESIYPTYEPPLVSLNQNNVTNILTPISFIWNYLKIDGNYYIHTMDQLSSPATSALSLNPDDILELDFSIVPDSITIEVMKDGKTLKELAMINNTFKPLEGNGTFTYTITLGFEKTYEKDYYGTIVYSFLGKMDLPPKVTIQNSKVSPGGLFVIKLENLDDNQVPIIQQDITDNIEVHNFDDYKIAIIPLDYWVKTGDYPLEIYLESNSENQLIYQGSLEIINRDFRKQYLVIDSKIEEATRNDAAYEEFAKYFTPVRKNSEPSKLWEGDFIIPVEGRLTTEYGMMRFVNGSLASSPHSGLDLAAPKGTPILASNGGKVVLSMNLILTGETIVIDHGLGFFTVYYHMDQRYSIEGDMVTKGETIGTVGSTGFSTGPHLHWTTSYYTTNIDPYMLIDWEGLE</sequence>
<dbReference type="EMBL" id="FMUS01000006">
    <property type="protein sequence ID" value="SCY33081.1"/>
    <property type="molecule type" value="Genomic_DNA"/>
</dbReference>
<dbReference type="PANTHER" id="PTHR21666:SF270">
    <property type="entry name" value="MUREIN HYDROLASE ACTIVATOR ENVC"/>
    <property type="match status" value="1"/>
</dbReference>
<dbReference type="SUPFAM" id="SSF51261">
    <property type="entry name" value="Duplicated hybrid motif"/>
    <property type="match status" value="1"/>
</dbReference>
<dbReference type="GO" id="GO:0004222">
    <property type="term" value="F:metalloendopeptidase activity"/>
    <property type="evidence" value="ECO:0007669"/>
    <property type="project" value="TreeGrafter"/>
</dbReference>
<dbReference type="Gene3D" id="2.70.70.10">
    <property type="entry name" value="Glucose Permease (Domain IIA)"/>
    <property type="match status" value="1"/>
</dbReference>